<reference evidence="3" key="2">
    <citation type="submission" date="2023-01" db="EMBL/GenBank/DDBJ databases">
        <title>Draft genome sequence of Pseudoalteromonas tetraodonis strain NBRC 103034.</title>
        <authorList>
            <person name="Sun Q."/>
            <person name="Mori K."/>
        </authorList>
    </citation>
    <scope>NUCLEOTIDE SEQUENCE</scope>
    <source>
        <strain evidence="3">NBRC 103034</strain>
    </source>
</reference>
<comment type="similarity">
    <text evidence="1 2">Belongs to the outer membrane factor (OMF) (TC 1.B.17) family.</text>
</comment>
<name>A0AA37W620_9GAMM</name>
<dbReference type="GO" id="GO:0015562">
    <property type="term" value="F:efflux transmembrane transporter activity"/>
    <property type="evidence" value="ECO:0007669"/>
    <property type="project" value="InterPro"/>
</dbReference>
<keyword evidence="2" id="KW-0472">Membrane</keyword>
<dbReference type="PROSITE" id="PS51257">
    <property type="entry name" value="PROKAR_LIPOPROTEIN"/>
    <property type="match status" value="1"/>
</dbReference>
<keyword evidence="2" id="KW-0812">Transmembrane</keyword>
<dbReference type="InterPro" id="IPR010131">
    <property type="entry name" value="MdtP/NodT-like"/>
</dbReference>
<feature type="signal peptide" evidence="2">
    <location>
        <begin position="1"/>
        <end position="23"/>
    </location>
</feature>
<dbReference type="GO" id="GO:0009279">
    <property type="term" value="C:cell outer membrane"/>
    <property type="evidence" value="ECO:0007669"/>
    <property type="project" value="UniProtKB-SubCell"/>
</dbReference>
<keyword evidence="2" id="KW-1134">Transmembrane beta strand</keyword>
<dbReference type="AlphaFoldDB" id="A0AA37W620"/>
<evidence type="ECO:0000313" key="3">
    <source>
        <dbReference type="EMBL" id="GLQ04686.1"/>
    </source>
</evidence>
<keyword evidence="4" id="KW-1185">Reference proteome</keyword>
<dbReference type="InterPro" id="IPR003423">
    <property type="entry name" value="OMP_efflux"/>
</dbReference>
<comment type="subcellular location">
    <subcellularLocation>
        <location evidence="2">Cell outer membrane</location>
        <topology evidence="2">Lipid-anchor</topology>
    </subcellularLocation>
</comment>
<dbReference type="SUPFAM" id="SSF56954">
    <property type="entry name" value="Outer membrane efflux proteins (OEP)"/>
    <property type="match status" value="1"/>
</dbReference>
<protein>
    <submittedName>
        <fullName evidence="3">RND transporter</fullName>
    </submittedName>
</protein>
<dbReference type="EMBL" id="BSNE01000028">
    <property type="protein sequence ID" value="GLQ04686.1"/>
    <property type="molecule type" value="Genomic_DNA"/>
</dbReference>
<feature type="chain" id="PRO_5041486522" evidence="2">
    <location>
        <begin position="24"/>
        <end position="469"/>
    </location>
</feature>
<evidence type="ECO:0000256" key="1">
    <source>
        <dbReference type="ARBA" id="ARBA00007613"/>
    </source>
</evidence>
<dbReference type="NCBIfam" id="TIGR01845">
    <property type="entry name" value="outer_NodT"/>
    <property type="match status" value="1"/>
</dbReference>
<dbReference type="RefSeq" id="WP_096038173.1">
    <property type="nucleotide sequence ID" value="NZ_BJXY01000026.1"/>
</dbReference>
<gene>
    <name evidence="3" type="ORF">GCM10007914_35670</name>
</gene>
<dbReference type="Gene3D" id="1.20.1600.10">
    <property type="entry name" value="Outer membrane efflux proteins (OEP)"/>
    <property type="match status" value="1"/>
</dbReference>
<organism evidence="3 4">
    <name type="scientific">Pseudoalteromonas tetraodonis GFC</name>
    <dbReference type="NCBI Taxonomy" id="1315271"/>
    <lineage>
        <taxon>Bacteria</taxon>
        <taxon>Pseudomonadati</taxon>
        <taxon>Pseudomonadota</taxon>
        <taxon>Gammaproteobacteria</taxon>
        <taxon>Alteromonadales</taxon>
        <taxon>Pseudoalteromonadaceae</taxon>
        <taxon>Pseudoalteromonas</taxon>
    </lineage>
</organism>
<accession>A0AA37W620</accession>
<proteinExistence type="inferred from homology"/>
<evidence type="ECO:0000256" key="2">
    <source>
        <dbReference type="RuleBase" id="RU362097"/>
    </source>
</evidence>
<keyword evidence="2" id="KW-0449">Lipoprotein</keyword>
<keyword evidence="2" id="KW-0732">Signal</keyword>
<comment type="caution">
    <text evidence="3">The sequence shown here is derived from an EMBL/GenBank/DDBJ whole genome shotgun (WGS) entry which is preliminary data.</text>
</comment>
<reference evidence="3" key="1">
    <citation type="journal article" date="2014" name="Int. J. Syst. Evol. Microbiol.">
        <title>Complete genome sequence of Corynebacterium casei LMG S-19264T (=DSM 44701T), isolated from a smear-ripened cheese.</title>
        <authorList>
            <consortium name="US DOE Joint Genome Institute (JGI-PGF)"/>
            <person name="Walter F."/>
            <person name="Albersmeier A."/>
            <person name="Kalinowski J."/>
            <person name="Ruckert C."/>
        </authorList>
    </citation>
    <scope>NUCLEOTIDE SEQUENCE</scope>
    <source>
        <strain evidence="3">NBRC 103034</strain>
    </source>
</reference>
<dbReference type="Gene3D" id="2.20.200.10">
    <property type="entry name" value="Outer membrane efflux proteins (OEP)"/>
    <property type="match status" value="1"/>
</dbReference>
<sequence>MMWQYKPSLLAISIMLLSGCASNLNPQLREQAPNILPEQWQQTAVESVVAVNDTWFNKLASPTVKQLVTQALKNNQQLLQNRFDVEIQKQQLIVTGAALWPSLDISTRVGRSKDNRPVSYNNSSSVSLELGYEIDLWGKLSDAKRRDNLNYLAQQARYEQTKQQLIADVITNWFNLISAEQLLDLFKRREANAQQNLEIIESGYRQGLNEALDVYLARNELNNERSRIATQKANLTQAARSLERLLGEYPKGLIAANNDLPVINDDIPLGLPSELITRKPALRASWYQLLASDASLAYAHKQRFPSLNLAAGLSDSTNRVSDLFSASSLAWSLIGSISAPIFDAGRLAANEEIASLQTQKQEQAYLQSLYDAFGDVENAITQQQSLKARYQSTLQAQENALAAEQLSFEQYQSGLVSYTTVLDAQARSFDAQSSLIEIKNQLLTNRIKLHVALGGDFAKSRSAQDEQAL</sequence>
<evidence type="ECO:0000313" key="4">
    <source>
        <dbReference type="Proteomes" id="UP001161408"/>
    </source>
</evidence>
<keyword evidence="2" id="KW-0564">Palmitate</keyword>
<dbReference type="Proteomes" id="UP001161408">
    <property type="component" value="Unassembled WGS sequence"/>
</dbReference>
<dbReference type="PANTHER" id="PTHR30203">
    <property type="entry name" value="OUTER MEMBRANE CATION EFFLUX PROTEIN"/>
    <property type="match status" value="1"/>
</dbReference>
<dbReference type="Pfam" id="PF02321">
    <property type="entry name" value="OEP"/>
    <property type="match status" value="2"/>
</dbReference>